<sequence>MACLCEGGNEPPGSLKATFSEELSTVLSRRTIVTSQEEYEVSMFEHSAGVEALDVEEYDVVSSQEIFDARIWGVLSHHHDIHRAGWTLKPRPYRRSEVLFDRHDHDSWLTLKLSTEAPSVSGPDI</sequence>
<reference evidence="1 2" key="1">
    <citation type="journal article" date="2022" name="Allergy">
        <title>Genome assembly and annotation of Periplaneta americana reveal a comprehensive cockroach allergen profile.</title>
        <authorList>
            <person name="Wang L."/>
            <person name="Xiong Q."/>
            <person name="Saelim N."/>
            <person name="Wang L."/>
            <person name="Nong W."/>
            <person name="Wan A.T."/>
            <person name="Shi M."/>
            <person name="Liu X."/>
            <person name="Cao Q."/>
            <person name="Hui J.H.L."/>
            <person name="Sookrung N."/>
            <person name="Leung T.F."/>
            <person name="Tungtrongchitr A."/>
            <person name="Tsui S.K.W."/>
        </authorList>
    </citation>
    <scope>NUCLEOTIDE SEQUENCE [LARGE SCALE GENOMIC DNA]</scope>
    <source>
        <strain evidence="1">PWHHKU_190912</strain>
    </source>
</reference>
<name>A0ABQ8SXA9_PERAM</name>
<accession>A0ABQ8SXA9</accession>
<dbReference type="EMBL" id="JAJSOF020000019">
    <property type="protein sequence ID" value="KAJ4438852.1"/>
    <property type="molecule type" value="Genomic_DNA"/>
</dbReference>
<keyword evidence="2" id="KW-1185">Reference proteome</keyword>
<gene>
    <name evidence="1" type="ORF">ANN_14805</name>
</gene>
<proteinExistence type="predicted"/>
<dbReference type="Proteomes" id="UP001148838">
    <property type="component" value="Unassembled WGS sequence"/>
</dbReference>
<organism evidence="1 2">
    <name type="scientific">Periplaneta americana</name>
    <name type="common">American cockroach</name>
    <name type="synonym">Blatta americana</name>
    <dbReference type="NCBI Taxonomy" id="6978"/>
    <lineage>
        <taxon>Eukaryota</taxon>
        <taxon>Metazoa</taxon>
        <taxon>Ecdysozoa</taxon>
        <taxon>Arthropoda</taxon>
        <taxon>Hexapoda</taxon>
        <taxon>Insecta</taxon>
        <taxon>Pterygota</taxon>
        <taxon>Neoptera</taxon>
        <taxon>Polyneoptera</taxon>
        <taxon>Dictyoptera</taxon>
        <taxon>Blattodea</taxon>
        <taxon>Blattoidea</taxon>
        <taxon>Blattidae</taxon>
        <taxon>Blattinae</taxon>
        <taxon>Periplaneta</taxon>
    </lineage>
</organism>
<comment type="caution">
    <text evidence="1">The sequence shown here is derived from an EMBL/GenBank/DDBJ whole genome shotgun (WGS) entry which is preliminary data.</text>
</comment>
<protein>
    <submittedName>
        <fullName evidence="1">Uncharacterized protein</fullName>
    </submittedName>
</protein>
<evidence type="ECO:0000313" key="2">
    <source>
        <dbReference type="Proteomes" id="UP001148838"/>
    </source>
</evidence>
<evidence type="ECO:0000313" key="1">
    <source>
        <dbReference type="EMBL" id="KAJ4438852.1"/>
    </source>
</evidence>